<evidence type="ECO:0000313" key="2">
    <source>
        <dbReference type="Proteomes" id="UP000007952"/>
    </source>
</evidence>
<reference key="2">
    <citation type="submission" date="2011-05" db="EMBL/GenBank/DDBJ databases">
        <title>The Genome of Mycoplasma haemofelis Strain Ohio2, a pathogenic hemoplasma of the cat.</title>
        <authorList>
            <person name="Santos A.P."/>
            <person name="Guimaraes A.M.S."/>
            <person name="SanMiguel P.J."/>
            <person name="Martin S.W."/>
            <person name="Messick J.B."/>
        </authorList>
    </citation>
    <scope>NUCLEOTIDE SEQUENCE</scope>
    <source>
        <strain>Ohio2</strain>
    </source>
</reference>
<dbReference type="AlphaFoldDB" id="F6FHW1"/>
<dbReference type="KEGG" id="mhf:MHF_0537"/>
<dbReference type="EMBL" id="CP002808">
    <property type="protein sequence ID" value="AEG72809.1"/>
    <property type="molecule type" value="Genomic_DNA"/>
</dbReference>
<gene>
    <name evidence="1" type="ordered locus">MHF_0537</name>
</gene>
<name>F6FHW1_MYCHI</name>
<organism evidence="1 2">
    <name type="scientific">Mycoplasma haemofelis (strain Ohio2)</name>
    <dbReference type="NCBI Taxonomy" id="859194"/>
    <lineage>
        <taxon>Bacteria</taxon>
        <taxon>Bacillati</taxon>
        <taxon>Mycoplasmatota</taxon>
        <taxon>Mollicutes</taxon>
        <taxon>Mycoplasmataceae</taxon>
        <taxon>Mycoplasma</taxon>
    </lineage>
</organism>
<evidence type="ECO:0000313" key="1">
    <source>
        <dbReference type="EMBL" id="AEG72809.1"/>
    </source>
</evidence>
<sequence>MSKSALTMAGVIGGGGAAAAGGYSIYSAIQPKTIKEKLLKEDFHLVSDIKDSSKLDKEWEKVLNRYKVEVNDTSKIIEKDKGSVTKEEIRKWCGDNLDSKIDDSLYSKASKWCVTFTSLSEKLTADKKSLNSDATSLKSKYDTMSGDLKSEINKITVSSGTPQEGEKTKLWCSDLSNRAFISEEDTHYRNLIQYCV</sequence>
<proteinExistence type="predicted"/>
<accession>F6FHW1</accession>
<dbReference type="Proteomes" id="UP000007952">
    <property type="component" value="Chromosome"/>
</dbReference>
<dbReference type="STRING" id="859194.MHF_0537"/>
<reference evidence="1 2" key="1">
    <citation type="journal article" date="2011" name="J. Bacteriol.">
        <title>Complete genome sequences of two hemotropic Mycoplasmas, Mycoplasma haemofelis strain Ohio2 and Mycoplasma suis strain Illinois.</title>
        <authorList>
            <person name="Messick J.B."/>
            <person name="Santos A.P."/>
            <person name="Guimaraes A.M."/>
        </authorList>
    </citation>
    <scope>NUCLEOTIDE SEQUENCE [LARGE SCALE GENOMIC DNA]</scope>
    <source>
        <strain evidence="1 2">Ohio2</strain>
    </source>
</reference>
<dbReference type="HOGENOM" id="CLU_119971_0_0_14"/>
<protein>
    <submittedName>
        <fullName evidence="1">Uncharacterized protein</fullName>
    </submittedName>
</protein>
<dbReference type="BioCyc" id="MHAE859194:G1GR7-525-MONOMER"/>